<sequence length="244" mass="28073">MNLKNRHLSLTFYNYLCDIVGSEEVVRTRRDIFTVKDIVDNTTGITFISSGSKAEGLDLKGSDYDQMILHNGVRVYESLNDDQSNPDTIPLVMVTNDTKPGFTKIKLVSKSYLDTDGIHDWHEAVGEETYISSKRCREHHLRDDMVIHGPCQSTSDGEYDHAKCFRCKEWITPAQQWIHRSRDNKGKVNALRDLEITTSEWPVQYHLGLRHDLQKYRPAGQYCYCYGYNTDCQPFCSTGFLLTS</sequence>
<organism evidence="1 2">
    <name type="scientific">Mytilus edulis</name>
    <name type="common">Blue mussel</name>
    <dbReference type="NCBI Taxonomy" id="6550"/>
    <lineage>
        <taxon>Eukaryota</taxon>
        <taxon>Metazoa</taxon>
        <taxon>Spiralia</taxon>
        <taxon>Lophotrochozoa</taxon>
        <taxon>Mollusca</taxon>
        <taxon>Bivalvia</taxon>
        <taxon>Autobranchia</taxon>
        <taxon>Pteriomorphia</taxon>
        <taxon>Mytilida</taxon>
        <taxon>Mytiloidea</taxon>
        <taxon>Mytilidae</taxon>
        <taxon>Mytilinae</taxon>
        <taxon>Mytilus</taxon>
    </lineage>
</organism>
<keyword evidence="2" id="KW-1185">Reference proteome</keyword>
<comment type="caution">
    <text evidence="1">The sequence shown here is derived from an EMBL/GenBank/DDBJ whole genome shotgun (WGS) entry which is preliminary data.</text>
</comment>
<proteinExistence type="predicted"/>
<dbReference type="EMBL" id="CAJPWZ010000363">
    <property type="protein sequence ID" value="CAG2191471.1"/>
    <property type="molecule type" value="Genomic_DNA"/>
</dbReference>
<evidence type="ECO:0000313" key="1">
    <source>
        <dbReference type="EMBL" id="CAG2191471.1"/>
    </source>
</evidence>
<gene>
    <name evidence="1" type="ORF">MEDL_6719</name>
</gene>
<protein>
    <submittedName>
        <fullName evidence="1">Uncharacterized protein</fullName>
    </submittedName>
</protein>
<reference evidence="1" key="1">
    <citation type="submission" date="2021-03" db="EMBL/GenBank/DDBJ databases">
        <authorList>
            <person name="Bekaert M."/>
        </authorList>
    </citation>
    <scope>NUCLEOTIDE SEQUENCE</scope>
</reference>
<accession>A0A8S3Q713</accession>
<name>A0A8S3Q713_MYTED</name>
<evidence type="ECO:0000313" key="2">
    <source>
        <dbReference type="Proteomes" id="UP000683360"/>
    </source>
</evidence>
<dbReference type="OrthoDB" id="6140538at2759"/>
<dbReference type="AlphaFoldDB" id="A0A8S3Q713"/>
<dbReference type="Proteomes" id="UP000683360">
    <property type="component" value="Unassembled WGS sequence"/>
</dbReference>